<feature type="transmembrane region" description="Helical" evidence="3">
    <location>
        <begin position="86"/>
        <end position="103"/>
    </location>
</feature>
<feature type="transmembrane region" description="Helical" evidence="3">
    <location>
        <begin position="157"/>
        <end position="182"/>
    </location>
</feature>
<feature type="transmembrane region" description="Helical" evidence="3">
    <location>
        <begin position="32"/>
        <end position="49"/>
    </location>
</feature>
<keyword evidence="2 3" id="KW-0472">Membrane</keyword>
<dbReference type="Proteomes" id="UP000184465">
    <property type="component" value="Unassembled WGS sequence"/>
</dbReference>
<feature type="transmembrane region" description="Helical" evidence="3">
    <location>
        <begin position="115"/>
        <end position="137"/>
    </location>
</feature>
<sequence length="193" mass="21353">MKLNTRDMILVALFAALTAIGAFIKIYNPFNPLVPFTLQFLFCAYAGVLLGTRLGFYSQILYVGVGLLGIPVFTKGGGFGYIFEPTFGYLLGFIFCALIIGKLTEKLEKVTFIRIFIPVIIGLLIVYGLGVPYLYMIVKHYFGKATFTFSAALAAGFIPYILPDIVLSILISITAVKIIPILRRTGYVGRIRR</sequence>
<evidence type="ECO:0000256" key="3">
    <source>
        <dbReference type="SAM" id="Phobius"/>
    </source>
</evidence>
<dbReference type="PANTHER" id="PTHR34295">
    <property type="entry name" value="BIOTIN TRANSPORTER BIOY"/>
    <property type="match status" value="1"/>
</dbReference>
<dbReference type="InterPro" id="IPR003784">
    <property type="entry name" value="BioY"/>
</dbReference>
<reference evidence="4 5" key="1">
    <citation type="submission" date="2016-11" db="EMBL/GenBank/DDBJ databases">
        <authorList>
            <person name="Jaros S."/>
            <person name="Januszkiewicz K."/>
            <person name="Wedrychowicz H."/>
        </authorList>
    </citation>
    <scope>NUCLEOTIDE SEQUENCE [LARGE SCALE GENOMIC DNA]</scope>
    <source>
        <strain evidence="4 5">DSM 15212</strain>
    </source>
</reference>
<dbReference type="STRING" id="1121301.SAMN02745912_00898"/>
<dbReference type="PIRSF" id="PIRSF016661">
    <property type="entry name" value="BioY"/>
    <property type="match status" value="1"/>
</dbReference>
<dbReference type="PANTHER" id="PTHR34295:SF1">
    <property type="entry name" value="BIOTIN TRANSPORTER BIOY"/>
    <property type="match status" value="1"/>
</dbReference>
<evidence type="ECO:0000313" key="4">
    <source>
        <dbReference type="EMBL" id="SHJ73455.1"/>
    </source>
</evidence>
<proteinExistence type="inferred from homology"/>
<dbReference type="Gene3D" id="1.10.1760.20">
    <property type="match status" value="1"/>
</dbReference>
<protein>
    <recommendedName>
        <fullName evidence="2">Biotin transporter</fullName>
    </recommendedName>
</protein>
<keyword evidence="5" id="KW-1185">Reference proteome</keyword>
<dbReference type="OrthoDB" id="9803495at2"/>
<feature type="transmembrane region" description="Helical" evidence="3">
    <location>
        <begin position="56"/>
        <end position="74"/>
    </location>
</feature>
<dbReference type="RefSeq" id="WP_073147396.1">
    <property type="nucleotide sequence ID" value="NZ_FRAG01000007.1"/>
</dbReference>
<keyword evidence="2" id="KW-0813">Transport</keyword>
<accession>A0A1M6LQK1</accession>
<dbReference type="EMBL" id="FRAG01000007">
    <property type="protein sequence ID" value="SHJ73455.1"/>
    <property type="molecule type" value="Genomic_DNA"/>
</dbReference>
<gene>
    <name evidence="4" type="ORF">SAMN02745912_00898</name>
</gene>
<name>A0A1M6LQK1_PARC5</name>
<comment type="similarity">
    <text evidence="1 2">Belongs to the BioY family.</text>
</comment>
<comment type="subcellular location">
    <subcellularLocation>
        <location evidence="2">Cell membrane</location>
        <topology evidence="2">Multi-pass membrane protein</topology>
    </subcellularLocation>
</comment>
<evidence type="ECO:0000313" key="5">
    <source>
        <dbReference type="Proteomes" id="UP000184465"/>
    </source>
</evidence>
<keyword evidence="2" id="KW-1003">Cell membrane</keyword>
<organism evidence="4 5">
    <name type="scientific">Paramaledivibacter caminithermalis (strain DSM 15212 / CIP 107654 / DViRD3)</name>
    <name type="common">Clostridium caminithermale</name>
    <dbReference type="NCBI Taxonomy" id="1121301"/>
    <lineage>
        <taxon>Bacteria</taxon>
        <taxon>Bacillati</taxon>
        <taxon>Bacillota</taxon>
        <taxon>Clostridia</taxon>
        <taxon>Peptostreptococcales</taxon>
        <taxon>Caminicellaceae</taxon>
        <taxon>Paramaledivibacter</taxon>
    </lineage>
</organism>
<dbReference type="GO" id="GO:0015225">
    <property type="term" value="F:biotin transmembrane transporter activity"/>
    <property type="evidence" value="ECO:0007669"/>
    <property type="project" value="UniProtKB-UniRule"/>
</dbReference>
<dbReference type="Pfam" id="PF02632">
    <property type="entry name" value="BioY"/>
    <property type="match status" value="1"/>
</dbReference>
<evidence type="ECO:0000256" key="2">
    <source>
        <dbReference type="PIRNR" id="PIRNR016661"/>
    </source>
</evidence>
<keyword evidence="3" id="KW-0812">Transmembrane</keyword>
<keyword evidence="3" id="KW-1133">Transmembrane helix</keyword>
<dbReference type="GO" id="GO:0005886">
    <property type="term" value="C:plasma membrane"/>
    <property type="evidence" value="ECO:0007669"/>
    <property type="project" value="UniProtKB-SubCell"/>
</dbReference>
<evidence type="ECO:0000256" key="1">
    <source>
        <dbReference type="ARBA" id="ARBA00010692"/>
    </source>
</evidence>
<dbReference type="AlphaFoldDB" id="A0A1M6LQK1"/>